<feature type="domain" description="Schlafen AlbA-2" evidence="1">
    <location>
        <begin position="12"/>
        <end position="146"/>
    </location>
</feature>
<organism evidence="3 4">
    <name type="scientific">Lactobacillus taiwanensis</name>
    <dbReference type="NCBI Taxonomy" id="508451"/>
    <lineage>
        <taxon>Bacteria</taxon>
        <taxon>Bacillati</taxon>
        <taxon>Bacillota</taxon>
        <taxon>Bacilli</taxon>
        <taxon>Lactobacillales</taxon>
        <taxon>Lactobacillaceae</taxon>
        <taxon>Lactobacillus</taxon>
    </lineage>
</organism>
<reference evidence="3 4" key="1">
    <citation type="submission" date="2017-04" db="EMBL/GenBank/DDBJ databases">
        <authorList>
            <person name="Afonso C.L."/>
            <person name="Miller P.J."/>
            <person name="Scott M.A."/>
            <person name="Spackman E."/>
            <person name="Goraichik I."/>
            <person name="Dimitrov K.M."/>
            <person name="Suarez D.L."/>
            <person name="Swayne D.E."/>
        </authorList>
    </citation>
    <scope>NUCLEOTIDE SEQUENCE [LARGE SCALE GENOMIC DNA]</scope>
    <source>
        <strain evidence="3 4">609q</strain>
    </source>
</reference>
<comment type="caution">
    <text evidence="3">The sequence shown here is derived from an EMBL/GenBank/DDBJ whole genome shotgun (WGS) entry which is preliminary data.</text>
</comment>
<evidence type="ECO:0000313" key="3">
    <source>
        <dbReference type="EMBL" id="OYR92911.1"/>
    </source>
</evidence>
<protein>
    <recommendedName>
        <fullName evidence="1">Schlafen AlbA-2 domain-containing protein</fullName>
    </recommendedName>
</protein>
<dbReference type="RefSeq" id="WP_094516757.1">
    <property type="nucleotide sequence ID" value="NZ_NGNV01000031.1"/>
</dbReference>
<dbReference type="Gene3D" id="3.30.950.30">
    <property type="entry name" value="Schlafen, AAA domain"/>
    <property type="match status" value="1"/>
</dbReference>
<evidence type="ECO:0000259" key="1">
    <source>
        <dbReference type="Pfam" id="PF04326"/>
    </source>
</evidence>
<reference evidence="4 5" key="3">
    <citation type="submission" date="2017-09" db="EMBL/GenBank/DDBJ databases">
        <title>Tripartite evolution among Lactobacillus johnsonii, Lactobacillus taiwanensis, Lactobacillus reuteri and their rodent host.</title>
        <authorList>
            <person name="Wang T."/>
            <person name="Knowles S."/>
            <person name="Cheng C."/>
        </authorList>
    </citation>
    <scope>NUCLEOTIDE SEQUENCE [LARGE SCALE GENOMIC DNA]</scope>
    <source>
        <strain evidence="3 4">609q</strain>
        <strain evidence="2 5">609u</strain>
    </source>
</reference>
<gene>
    <name evidence="2" type="ORF">CBF53_06320</name>
    <name evidence="3" type="ORF">CBF70_02450</name>
</gene>
<reference evidence="2 5" key="2">
    <citation type="submission" date="2017-05" db="EMBL/GenBank/DDBJ databases">
        <authorList>
            <person name="Lin X.B."/>
            <person name="Stothard P."/>
            <person name="Tasseva G."/>
            <person name="Walter J."/>
        </authorList>
    </citation>
    <scope>NUCLEOTIDE SEQUENCE [LARGE SCALE GENOMIC DNA]</scope>
    <source>
        <strain evidence="2 5">609u</strain>
    </source>
</reference>
<dbReference type="InterPro" id="IPR007421">
    <property type="entry name" value="Schlafen_AlbA_2_dom"/>
</dbReference>
<name>A0A256LHJ4_9LACO</name>
<proteinExistence type="predicted"/>
<dbReference type="Proteomes" id="UP000215828">
    <property type="component" value="Unassembled WGS sequence"/>
</dbReference>
<evidence type="ECO:0000313" key="4">
    <source>
        <dbReference type="Proteomes" id="UP000215828"/>
    </source>
</evidence>
<accession>A0A256LHJ4</accession>
<dbReference type="InterPro" id="IPR038461">
    <property type="entry name" value="Schlafen_AlbA_2_dom_sf"/>
</dbReference>
<dbReference type="EMBL" id="NGNV01000031">
    <property type="protein sequence ID" value="OYR87843.1"/>
    <property type="molecule type" value="Genomic_DNA"/>
</dbReference>
<dbReference type="AlphaFoldDB" id="A0A256LHJ4"/>
<sequence length="393" mass="46413">MKDLYKLISTPEDEYHDFKVQWYSPTDRAEMVRDIFSFVNTTHYEDCYLIFGVDDNGEIVGVENDKNRLNTQKITDFLHAIPIANSRIPRVIIESIHYNNHVIDIMIIKDTVDIPVYLSKDKNFKGSKRPIHGGQIFVRENDTNTPRNESASDYLVERLWKKRFGLDLSIKERYIFKLNDVENWEYIENGNETFFLYDIDPDYAMFLEDDDIERNKVESYSLNQIRPRLYWQKLLLKFRDRIIAEFLVILLDGARFMSLVPNLGAINPVTPDLLTFQYFIADSLEFAVENLFLSLKQNAIGPDQFQQSNLFKRIVIFKNKTERDKVQNALTSKKKIIKEKCFPSQDEIDHFRGLLSVDFKDKELNSINLKNICQEAKVSEYIINYLDKRRHNL</sequence>
<evidence type="ECO:0000313" key="5">
    <source>
        <dbReference type="Proteomes" id="UP000216316"/>
    </source>
</evidence>
<keyword evidence="5" id="KW-1185">Reference proteome</keyword>
<evidence type="ECO:0000313" key="2">
    <source>
        <dbReference type="EMBL" id="OYR87843.1"/>
    </source>
</evidence>
<dbReference type="EMBL" id="NGNX01000006">
    <property type="protein sequence ID" value="OYR92911.1"/>
    <property type="molecule type" value="Genomic_DNA"/>
</dbReference>
<dbReference type="Proteomes" id="UP000216316">
    <property type="component" value="Unassembled WGS sequence"/>
</dbReference>
<dbReference type="Pfam" id="PF04326">
    <property type="entry name" value="SLFN_AlbA_2"/>
    <property type="match status" value="1"/>
</dbReference>